<dbReference type="AlphaFoldDB" id="A0A345YN47"/>
<dbReference type="OrthoDB" id="4735656at2"/>
<evidence type="ECO:0000313" key="2">
    <source>
        <dbReference type="EMBL" id="AXK45349.1"/>
    </source>
</evidence>
<dbReference type="InterPro" id="IPR045598">
    <property type="entry name" value="DUF6457"/>
</dbReference>
<proteinExistence type="predicted"/>
<reference evidence="3 5" key="2">
    <citation type="submission" date="2018-08" db="EMBL/GenBank/DDBJ databases">
        <title>Brachybacterium saurashtrense DSM 23186.</title>
        <authorList>
            <person name="Li Y."/>
        </authorList>
    </citation>
    <scope>NUCLEOTIDE SEQUENCE [LARGE SCALE GENOMIC DNA]</scope>
    <source>
        <strain evidence="3 5">DSM 23186</strain>
    </source>
</reference>
<protein>
    <recommendedName>
        <fullName evidence="1">DUF6457 domain-containing protein</fullName>
    </recommendedName>
</protein>
<dbReference type="Proteomes" id="UP000254236">
    <property type="component" value="Chromosome"/>
</dbReference>
<dbReference type="Pfam" id="PF20058">
    <property type="entry name" value="DUF6457"/>
    <property type="match status" value="1"/>
</dbReference>
<accession>A0A345YN47</accession>
<dbReference type="EMBL" id="CP031356">
    <property type="protein sequence ID" value="AXK45349.1"/>
    <property type="molecule type" value="Genomic_DNA"/>
</dbReference>
<name>A0A345YN47_9MICO</name>
<dbReference type="KEGG" id="bsau:DWV08_06770"/>
<feature type="domain" description="DUF6457" evidence="1">
    <location>
        <begin position="14"/>
        <end position="82"/>
    </location>
</feature>
<evidence type="ECO:0000313" key="5">
    <source>
        <dbReference type="Proteomes" id="UP000282185"/>
    </source>
</evidence>
<sequence length="89" mass="9201">MAAREPVTRQEDWSTTLRPWLDRAAASLGVDGVDLDVDRVHVMTGVVADGVQRSMAPISAFLVGAAVARGASLEEACAAVEGVSHGGGR</sequence>
<organism evidence="3 5">
    <name type="scientific">Brachybacterium saurashtrense</name>
    <dbReference type="NCBI Taxonomy" id="556288"/>
    <lineage>
        <taxon>Bacteria</taxon>
        <taxon>Bacillati</taxon>
        <taxon>Actinomycetota</taxon>
        <taxon>Actinomycetes</taxon>
        <taxon>Micrococcales</taxon>
        <taxon>Dermabacteraceae</taxon>
        <taxon>Brachybacterium</taxon>
    </lineage>
</organism>
<evidence type="ECO:0000313" key="4">
    <source>
        <dbReference type="Proteomes" id="UP000254236"/>
    </source>
</evidence>
<reference evidence="2 4" key="1">
    <citation type="submission" date="2018-07" db="EMBL/GenBank/DDBJ databases">
        <title>Brachybacterium saurashtrense DSM 23186 genome sequence.</title>
        <authorList>
            <person name="Guo L."/>
        </authorList>
    </citation>
    <scope>NUCLEOTIDE SEQUENCE [LARGE SCALE GENOMIC DNA]</scope>
    <source>
        <strain evidence="2 4">DSM 23186</strain>
    </source>
</reference>
<dbReference type="Proteomes" id="UP000282185">
    <property type="component" value="Unassembled WGS sequence"/>
</dbReference>
<keyword evidence="4" id="KW-1185">Reference proteome</keyword>
<dbReference type="EMBL" id="QSWH01000005">
    <property type="protein sequence ID" value="RRR21894.1"/>
    <property type="molecule type" value="Genomic_DNA"/>
</dbReference>
<evidence type="ECO:0000259" key="1">
    <source>
        <dbReference type="Pfam" id="PF20058"/>
    </source>
</evidence>
<gene>
    <name evidence="2" type="ORF">DWV08_06770</name>
    <name evidence="3" type="ORF">DXU92_11300</name>
</gene>
<evidence type="ECO:0000313" key="3">
    <source>
        <dbReference type="EMBL" id="RRR21894.1"/>
    </source>
</evidence>